<dbReference type="PANTHER" id="PTHR33463:SF167">
    <property type="entry name" value="PUTATIVE-RELATED"/>
    <property type="match status" value="1"/>
</dbReference>
<name>A0A6P5YU92_DURZI</name>
<evidence type="ECO:0000256" key="1">
    <source>
        <dbReference type="ARBA" id="ARBA00022821"/>
    </source>
</evidence>
<evidence type="ECO:0000259" key="2">
    <source>
        <dbReference type="Pfam" id="PF23247"/>
    </source>
</evidence>
<feature type="domain" description="Disease resistance protein At4g27190-like leucine-rich repeats" evidence="2">
    <location>
        <begin position="104"/>
        <end position="229"/>
    </location>
</feature>
<accession>A0A6P5YU92</accession>
<dbReference type="Proteomes" id="UP000515121">
    <property type="component" value="Unplaced"/>
</dbReference>
<evidence type="ECO:0000313" key="3">
    <source>
        <dbReference type="Proteomes" id="UP000515121"/>
    </source>
</evidence>
<evidence type="ECO:0000313" key="4">
    <source>
        <dbReference type="RefSeq" id="XP_022743852.1"/>
    </source>
</evidence>
<dbReference type="SUPFAM" id="SSF52047">
    <property type="entry name" value="RNI-like"/>
    <property type="match status" value="1"/>
</dbReference>
<reference evidence="4" key="1">
    <citation type="submission" date="2025-08" db="UniProtKB">
        <authorList>
            <consortium name="RefSeq"/>
        </authorList>
    </citation>
    <scope>IDENTIFICATION</scope>
    <source>
        <tissue evidence="4">Fruit stalk</tissue>
    </source>
</reference>
<dbReference type="GeneID" id="111294725"/>
<dbReference type="OrthoDB" id="1750315at2759"/>
<feature type="domain" description="Disease resistance protein At4g27190-like leucine-rich repeats" evidence="2">
    <location>
        <begin position="232"/>
        <end position="331"/>
    </location>
</feature>
<proteinExistence type="predicted"/>
<keyword evidence="3" id="KW-1185">Reference proteome</keyword>
<dbReference type="InterPro" id="IPR050905">
    <property type="entry name" value="Plant_NBS-LRR"/>
</dbReference>
<dbReference type="RefSeq" id="XP_022743852.1">
    <property type="nucleotide sequence ID" value="XM_022888117.1"/>
</dbReference>
<dbReference type="Gene3D" id="3.80.10.10">
    <property type="entry name" value="Ribonuclease Inhibitor"/>
    <property type="match status" value="1"/>
</dbReference>
<gene>
    <name evidence="4" type="primary">LOC111294725</name>
</gene>
<organism evidence="3 4">
    <name type="scientific">Durio zibethinus</name>
    <name type="common">Durian</name>
    <dbReference type="NCBI Taxonomy" id="66656"/>
    <lineage>
        <taxon>Eukaryota</taxon>
        <taxon>Viridiplantae</taxon>
        <taxon>Streptophyta</taxon>
        <taxon>Embryophyta</taxon>
        <taxon>Tracheophyta</taxon>
        <taxon>Spermatophyta</taxon>
        <taxon>Magnoliopsida</taxon>
        <taxon>eudicotyledons</taxon>
        <taxon>Gunneridae</taxon>
        <taxon>Pentapetalae</taxon>
        <taxon>rosids</taxon>
        <taxon>malvids</taxon>
        <taxon>Malvales</taxon>
        <taxon>Malvaceae</taxon>
        <taxon>Helicteroideae</taxon>
        <taxon>Durio</taxon>
    </lineage>
</organism>
<sequence>MERLEELDSLQIENCDLLEEIFEPQGLIANQSHAATSTHSLAVETEAKFVFPKTYLLQNVCHKVDIFASERACFGETQTESQVEISNQEPLFWVSEVTFPILQKLILEKTATSKGIWHGQLSRDCFRKLKVLELIRVPGKSDALPFCFIRSLPALKTLVLNDASFRQIFQSEGLDEEGHSSVPTRLSKLRLSKLPELTHIWQEEFRAAFCKLRILEVEECGKFKTLVPSLASFENLTTLKVSRCHGIFNLVACSGAKSLMLLKRLSISDCKMIEEIIACDGEEIKGSIVFSKLEYLQLSCLPSLVSFSLGDHNFEFPALKKKIVRECPKMNFCQGDSSTSKLNECN</sequence>
<dbReference type="AlphaFoldDB" id="A0A6P5YU92"/>
<dbReference type="InterPro" id="IPR032675">
    <property type="entry name" value="LRR_dom_sf"/>
</dbReference>
<protein>
    <submittedName>
        <fullName evidence="4">Uncharacterized protein LOC111294725</fullName>
    </submittedName>
</protein>
<dbReference type="PANTHER" id="PTHR33463">
    <property type="entry name" value="NB-ARC DOMAIN-CONTAINING PROTEIN-RELATED"/>
    <property type="match status" value="1"/>
</dbReference>
<dbReference type="Pfam" id="PF23247">
    <property type="entry name" value="LRR_RPS2"/>
    <property type="match status" value="2"/>
</dbReference>
<dbReference type="InterPro" id="IPR057135">
    <property type="entry name" value="At4g27190-like_LRR"/>
</dbReference>
<dbReference type="KEGG" id="dzi:111294725"/>
<keyword evidence="1" id="KW-0611">Plant defense</keyword>